<keyword evidence="1" id="KW-0808">Transferase</keyword>
<dbReference type="GO" id="GO:0033842">
    <property type="term" value="F:N-acetyl-beta-glucosaminyl-derivative 4-beta-N-acetylgalactosaminyltransferase activity"/>
    <property type="evidence" value="ECO:0007669"/>
    <property type="project" value="TreeGrafter"/>
</dbReference>
<evidence type="ECO:0000313" key="3">
    <source>
        <dbReference type="EMBL" id="VDO52339.1"/>
    </source>
</evidence>
<dbReference type="PANTHER" id="PTHR19300">
    <property type="entry name" value="BETA-1,4-GALACTOSYLTRANSFERASE"/>
    <property type="match status" value="1"/>
</dbReference>
<evidence type="ECO:0000313" key="4">
    <source>
        <dbReference type="Proteomes" id="UP000280834"/>
    </source>
</evidence>
<dbReference type="SUPFAM" id="SSF53448">
    <property type="entry name" value="Nucleotide-diphospho-sugar transferases"/>
    <property type="match status" value="1"/>
</dbReference>
<sequence length="205" mass="23901">MNAAFSFAEKLRVNCVIFHDVDMFPADDRINYGCPDTPRHIGAYVNTLGYRLALLVNSPLSDMNLKLCIKHLFTYFCHFKLYLLMYAEIVGGVLAIRMNHFHAVNGFSNEFWGWGGEDDDMGIRILTLNMTIERPDALIGRYVMLRHIKRKDSNNQLIKRMLKASHIRMQWDGVKKLTWTILQVVERPLYYHLYVDVGRPPPGWH</sequence>
<dbReference type="Gene3D" id="3.90.550.10">
    <property type="entry name" value="Spore Coat Polysaccharide Biosynthesis Protein SpsA, Chain A"/>
    <property type="match status" value="1"/>
</dbReference>
<dbReference type="InterPro" id="IPR027791">
    <property type="entry name" value="Galactosyl_T_C"/>
</dbReference>
<dbReference type="GO" id="GO:0006688">
    <property type="term" value="P:glycosphingolipid biosynthetic process"/>
    <property type="evidence" value="ECO:0007669"/>
    <property type="project" value="TreeGrafter"/>
</dbReference>
<dbReference type="GO" id="GO:0016020">
    <property type="term" value="C:membrane"/>
    <property type="evidence" value="ECO:0007669"/>
    <property type="project" value="GOC"/>
</dbReference>
<reference evidence="3 4" key="2">
    <citation type="submission" date="2018-11" db="EMBL/GenBank/DDBJ databases">
        <authorList>
            <consortium name="Pathogen Informatics"/>
        </authorList>
    </citation>
    <scope>NUCLEOTIDE SEQUENCE [LARGE SCALE GENOMIC DNA]</scope>
</reference>
<dbReference type="InterPro" id="IPR003859">
    <property type="entry name" value="Galactosyl_T"/>
</dbReference>
<dbReference type="EMBL" id="UZAG01022032">
    <property type="protein sequence ID" value="VDO52339.1"/>
    <property type="molecule type" value="Genomic_DNA"/>
</dbReference>
<reference evidence="5" key="1">
    <citation type="submission" date="2017-02" db="UniProtKB">
        <authorList>
            <consortium name="WormBaseParasite"/>
        </authorList>
    </citation>
    <scope>IDENTIFICATION</scope>
</reference>
<name>A0A0R3RAN5_9BILA</name>
<dbReference type="InterPro" id="IPR029044">
    <property type="entry name" value="Nucleotide-diphossugar_trans"/>
</dbReference>
<dbReference type="UniPathway" id="UPA00378"/>
<accession>A0A0R3RAN5</accession>
<keyword evidence="4" id="KW-1185">Reference proteome</keyword>
<proteinExistence type="predicted"/>
<protein>
    <submittedName>
        <fullName evidence="5">Glyco_transf_7C domain-containing protein</fullName>
    </submittedName>
</protein>
<evidence type="ECO:0000259" key="2">
    <source>
        <dbReference type="Pfam" id="PF02709"/>
    </source>
</evidence>
<dbReference type="GO" id="GO:0008378">
    <property type="term" value="F:galactosyltransferase activity"/>
    <property type="evidence" value="ECO:0007669"/>
    <property type="project" value="TreeGrafter"/>
</dbReference>
<dbReference type="Pfam" id="PF02709">
    <property type="entry name" value="Glyco_transf_7C"/>
    <property type="match status" value="1"/>
</dbReference>
<dbReference type="GO" id="GO:0005975">
    <property type="term" value="P:carbohydrate metabolic process"/>
    <property type="evidence" value="ECO:0007669"/>
    <property type="project" value="InterPro"/>
</dbReference>
<dbReference type="PRINTS" id="PR02050">
    <property type="entry name" value="B14GALTRFASE"/>
</dbReference>
<evidence type="ECO:0000256" key="1">
    <source>
        <dbReference type="ARBA" id="ARBA00022679"/>
    </source>
</evidence>
<dbReference type="GO" id="GO:0005794">
    <property type="term" value="C:Golgi apparatus"/>
    <property type="evidence" value="ECO:0007669"/>
    <property type="project" value="TreeGrafter"/>
</dbReference>
<dbReference type="WBParaSite" id="BTMF_0001709901-mRNA-1">
    <property type="protein sequence ID" value="BTMF_0001709901-mRNA-1"/>
    <property type="gene ID" value="BTMF_0001709901"/>
</dbReference>
<dbReference type="PANTHER" id="PTHR19300:SF46">
    <property type="entry name" value="BETA-1,4-N-ACETYLGALACTOSAMINYLTRANSFERASE"/>
    <property type="match status" value="1"/>
</dbReference>
<dbReference type="STRING" id="42155.A0A0R3RAN5"/>
<dbReference type="Proteomes" id="UP000280834">
    <property type="component" value="Unassembled WGS sequence"/>
</dbReference>
<feature type="domain" description="Galactosyltransferase C-terminal" evidence="2">
    <location>
        <begin position="82"/>
        <end position="147"/>
    </location>
</feature>
<organism evidence="5">
    <name type="scientific">Brugia timori</name>
    <dbReference type="NCBI Taxonomy" id="42155"/>
    <lineage>
        <taxon>Eukaryota</taxon>
        <taxon>Metazoa</taxon>
        <taxon>Ecdysozoa</taxon>
        <taxon>Nematoda</taxon>
        <taxon>Chromadorea</taxon>
        <taxon>Rhabditida</taxon>
        <taxon>Spirurina</taxon>
        <taxon>Spiruromorpha</taxon>
        <taxon>Filarioidea</taxon>
        <taxon>Onchocercidae</taxon>
        <taxon>Brugia</taxon>
    </lineage>
</organism>
<dbReference type="AlphaFoldDB" id="A0A0R3RAN5"/>
<evidence type="ECO:0000313" key="5">
    <source>
        <dbReference type="WBParaSite" id="BTMF_0001709901-mRNA-1"/>
    </source>
</evidence>
<gene>
    <name evidence="3" type="ORF">BTMF_LOCUS15073</name>
</gene>